<evidence type="ECO:0000313" key="3">
    <source>
        <dbReference type="Proteomes" id="UP000092382"/>
    </source>
</evidence>
<sequence>MPYLIDTNILLRSVDLSHPMNSDAVNAINKLLGQGETLHSVPQNLIEFWNVYTRPIERNGLGRTAIEAEVEIQRLKTIFHLALDTEAVYSEWERLVITYSVIGINVHDARLVAAMLVHGITHILTFNTKDFARYSEIIAVNPTKMNESENSIF</sequence>
<reference evidence="2 3" key="1">
    <citation type="submission" date="2015-09" db="EMBL/GenBank/DDBJ databases">
        <title>Whole genome shotgun sequence assembly of Aphanizomenon flos-aquae UKL13.</title>
        <authorList>
            <person name="Driscoll C."/>
        </authorList>
    </citation>
    <scope>NUCLEOTIDE SEQUENCE [LARGE SCALE GENOMIC DNA]</scope>
    <source>
        <strain evidence="2">MDT13</strain>
    </source>
</reference>
<name>A0A1B7VYW3_APHFL</name>
<dbReference type="AlphaFoldDB" id="A0A1B7VYW3"/>
<feature type="domain" description="PIN" evidence="1">
    <location>
        <begin position="3"/>
        <end position="135"/>
    </location>
</feature>
<organism evidence="2 3">
    <name type="scientific">Aphanizomenon flos-aquae LD13</name>
    <dbReference type="NCBI Taxonomy" id="1710894"/>
    <lineage>
        <taxon>Bacteria</taxon>
        <taxon>Bacillati</taxon>
        <taxon>Cyanobacteriota</taxon>
        <taxon>Cyanophyceae</taxon>
        <taxon>Nostocales</taxon>
        <taxon>Aphanizomenonaceae</taxon>
        <taxon>Aphanizomenon</taxon>
    </lineage>
</organism>
<dbReference type="CDD" id="cd09854">
    <property type="entry name" value="PIN_VapC-like"/>
    <property type="match status" value="1"/>
</dbReference>
<protein>
    <submittedName>
        <fullName evidence="2">Twitching motility protein PilT</fullName>
    </submittedName>
</protein>
<gene>
    <name evidence="2" type="ORF">AN481_06650</name>
</gene>
<evidence type="ECO:0000313" key="2">
    <source>
        <dbReference type="EMBL" id="OBQ26160.1"/>
    </source>
</evidence>
<dbReference type="PATRIC" id="fig|1710894.3.peg.2861"/>
<dbReference type="Proteomes" id="UP000092382">
    <property type="component" value="Unassembled WGS sequence"/>
</dbReference>
<proteinExistence type="predicted"/>
<dbReference type="Gene3D" id="3.40.50.1010">
    <property type="entry name" value="5'-nuclease"/>
    <property type="match status" value="1"/>
</dbReference>
<dbReference type="SUPFAM" id="SSF88723">
    <property type="entry name" value="PIN domain-like"/>
    <property type="match status" value="1"/>
</dbReference>
<dbReference type="EMBL" id="LJOY01000015">
    <property type="protein sequence ID" value="OBQ26160.1"/>
    <property type="molecule type" value="Genomic_DNA"/>
</dbReference>
<dbReference type="STRING" id="1803587.GCA_001593825_03790"/>
<comment type="caution">
    <text evidence="2">The sequence shown here is derived from an EMBL/GenBank/DDBJ whole genome shotgun (WGS) entry which is preliminary data.</text>
</comment>
<accession>A0A1B7VYW3</accession>
<evidence type="ECO:0000259" key="1">
    <source>
        <dbReference type="Pfam" id="PF01850"/>
    </source>
</evidence>
<dbReference type="InterPro" id="IPR002716">
    <property type="entry name" value="PIN_dom"/>
</dbReference>
<dbReference type="Pfam" id="PF01850">
    <property type="entry name" value="PIN"/>
    <property type="match status" value="1"/>
</dbReference>
<dbReference type="InterPro" id="IPR029060">
    <property type="entry name" value="PIN-like_dom_sf"/>
</dbReference>